<evidence type="ECO:0000313" key="3">
    <source>
        <dbReference type="EMBL" id="KAF2430571.1"/>
    </source>
</evidence>
<accession>A0A9P4NSS4</accession>
<dbReference type="AlphaFoldDB" id="A0A9P4NSS4"/>
<organism evidence="3 4">
    <name type="scientific">Tothia fuscella</name>
    <dbReference type="NCBI Taxonomy" id="1048955"/>
    <lineage>
        <taxon>Eukaryota</taxon>
        <taxon>Fungi</taxon>
        <taxon>Dikarya</taxon>
        <taxon>Ascomycota</taxon>
        <taxon>Pezizomycotina</taxon>
        <taxon>Dothideomycetes</taxon>
        <taxon>Pleosporomycetidae</taxon>
        <taxon>Venturiales</taxon>
        <taxon>Cylindrosympodiaceae</taxon>
        <taxon>Tothia</taxon>
    </lineage>
</organism>
<feature type="compositionally biased region" description="Low complexity" evidence="1">
    <location>
        <begin position="380"/>
        <end position="394"/>
    </location>
</feature>
<feature type="region of interest" description="Disordered" evidence="1">
    <location>
        <begin position="202"/>
        <end position="394"/>
    </location>
</feature>
<proteinExistence type="predicted"/>
<evidence type="ECO:0000256" key="2">
    <source>
        <dbReference type="SAM" id="Phobius"/>
    </source>
</evidence>
<dbReference type="CDD" id="cd12087">
    <property type="entry name" value="TM_EGFR-like"/>
    <property type="match status" value="1"/>
</dbReference>
<name>A0A9P4NSS4_9PEZI</name>
<keyword evidence="4" id="KW-1185">Reference proteome</keyword>
<keyword evidence="2" id="KW-0812">Transmembrane</keyword>
<feature type="region of interest" description="Disordered" evidence="1">
    <location>
        <begin position="49"/>
        <end position="87"/>
    </location>
</feature>
<feature type="region of interest" description="Disordered" evidence="1">
    <location>
        <begin position="126"/>
        <end position="155"/>
    </location>
</feature>
<dbReference type="OrthoDB" id="3692311at2759"/>
<reference evidence="3" key="1">
    <citation type="journal article" date="2020" name="Stud. Mycol.">
        <title>101 Dothideomycetes genomes: a test case for predicting lifestyles and emergence of pathogens.</title>
        <authorList>
            <person name="Haridas S."/>
            <person name="Albert R."/>
            <person name="Binder M."/>
            <person name="Bloem J."/>
            <person name="Labutti K."/>
            <person name="Salamov A."/>
            <person name="Andreopoulos B."/>
            <person name="Baker S."/>
            <person name="Barry K."/>
            <person name="Bills G."/>
            <person name="Bluhm B."/>
            <person name="Cannon C."/>
            <person name="Castanera R."/>
            <person name="Culley D."/>
            <person name="Daum C."/>
            <person name="Ezra D."/>
            <person name="Gonzalez J."/>
            <person name="Henrissat B."/>
            <person name="Kuo A."/>
            <person name="Liang C."/>
            <person name="Lipzen A."/>
            <person name="Lutzoni F."/>
            <person name="Magnuson J."/>
            <person name="Mondo S."/>
            <person name="Nolan M."/>
            <person name="Ohm R."/>
            <person name="Pangilinan J."/>
            <person name="Park H.-J."/>
            <person name="Ramirez L."/>
            <person name="Alfaro M."/>
            <person name="Sun H."/>
            <person name="Tritt A."/>
            <person name="Yoshinaga Y."/>
            <person name="Zwiers L.-H."/>
            <person name="Turgeon B."/>
            <person name="Goodwin S."/>
            <person name="Spatafora J."/>
            <person name="Crous P."/>
            <person name="Grigoriev I."/>
        </authorList>
    </citation>
    <scope>NUCLEOTIDE SEQUENCE</scope>
    <source>
        <strain evidence="3">CBS 130266</strain>
    </source>
</reference>
<keyword evidence="2" id="KW-1133">Transmembrane helix</keyword>
<gene>
    <name evidence="3" type="ORF">EJ08DRAFT_679113</name>
</gene>
<feature type="compositionally biased region" description="Low complexity" evidence="1">
    <location>
        <begin position="126"/>
        <end position="141"/>
    </location>
</feature>
<feature type="region of interest" description="Disordered" evidence="1">
    <location>
        <begin position="413"/>
        <end position="454"/>
    </location>
</feature>
<sequence length="454" mass="47153">MTRLQGLKRDDDCPAGYQWYVCSKNGFRGCCSDSRVCDLDGGCPNGKSPGNSVDASSIVSHSSSSSAEPSTTAQSTKTNSGRTGGIPQALPIAIESSTLPKIETRLSPGLTINPILTDMHDVPSSTPTTFATATSVAPSPSGNAATSPTSTPLSPAARKNNASLIGGVLGAVVVLILAVILFLLLMSRRRMRKKEAKCIKDGAEKGSGANGGTYGTAATELDSPTSISTEKAMQTPMSSEFPLPPNTSAKPVEADPVPHLDSREVKPKAELPGPIPLSQPPSHILELPNSEVSSPKSPDFRSSVDATKGQDTNKERLSTQSPLSSPPTGSQWANLDSSNAGMLASQLPLSRDTTAAALPPSPVSPIHSRDTSANTPHTRSPSSNMISSASISPPTADYHSMAWAAYEQDGAVENKKEKGKERAAEVNISGDGVVGGQSHSGDITQNNFASTKRV</sequence>
<feature type="compositionally biased region" description="Low complexity" evidence="1">
    <location>
        <begin position="318"/>
        <end position="331"/>
    </location>
</feature>
<evidence type="ECO:0000256" key="1">
    <source>
        <dbReference type="SAM" id="MobiDB-lite"/>
    </source>
</evidence>
<dbReference type="EMBL" id="MU007038">
    <property type="protein sequence ID" value="KAF2430571.1"/>
    <property type="molecule type" value="Genomic_DNA"/>
</dbReference>
<feature type="compositionally biased region" description="Polar residues" evidence="1">
    <location>
        <begin position="437"/>
        <end position="454"/>
    </location>
</feature>
<comment type="caution">
    <text evidence="3">The sequence shown here is derived from an EMBL/GenBank/DDBJ whole genome shotgun (WGS) entry which is preliminary data.</text>
</comment>
<keyword evidence="2" id="KW-0472">Membrane</keyword>
<protein>
    <submittedName>
        <fullName evidence="3">Uncharacterized protein</fullName>
    </submittedName>
</protein>
<feature type="compositionally biased region" description="Low complexity" evidence="1">
    <location>
        <begin position="52"/>
        <end position="76"/>
    </location>
</feature>
<feature type="compositionally biased region" description="Basic and acidic residues" evidence="1">
    <location>
        <begin position="252"/>
        <end position="269"/>
    </location>
</feature>
<dbReference type="Proteomes" id="UP000800235">
    <property type="component" value="Unassembled WGS sequence"/>
</dbReference>
<feature type="compositionally biased region" description="Polar residues" evidence="1">
    <location>
        <begin position="222"/>
        <end position="238"/>
    </location>
</feature>
<feature type="transmembrane region" description="Helical" evidence="2">
    <location>
        <begin position="164"/>
        <end position="185"/>
    </location>
</feature>
<evidence type="ECO:0000313" key="4">
    <source>
        <dbReference type="Proteomes" id="UP000800235"/>
    </source>
</evidence>
<feature type="compositionally biased region" description="Polar residues" evidence="1">
    <location>
        <begin position="142"/>
        <end position="153"/>
    </location>
</feature>
<feature type="compositionally biased region" description="Basic and acidic residues" evidence="1">
    <location>
        <begin position="413"/>
        <end position="424"/>
    </location>
</feature>